<proteinExistence type="predicted"/>
<comment type="caution">
    <text evidence="2">The sequence shown here is derived from an EMBL/GenBank/DDBJ whole genome shotgun (WGS) entry which is preliminary data.</text>
</comment>
<keyword evidence="1" id="KW-1133">Transmembrane helix</keyword>
<accession>A0A136LY77</accession>
<dbReference type="STRING" id="1617426.TR69_WS6001000627"/>
<sequence length="174" mass="18954">MTQHTTVQRRKGFSLVEVLLYLALTVLIMGTITAVFTQVVETRQRSRTIAEVDQQGAQIMLEITQAIRDAERVNSPTIGTSSSSLSLDLPLSYLSPTVYTLNGSTLQVTEGDAAPVALSSNRIAVSNVTFSNLSRSGTQGTVRIQFTLDYVAGDSSFDQDYSQTYYGSATLREN</sequence>
<keyword evidence="1" id="KW-0472">Membrane</keyword>
<dbReference type="EMBL" id="JYNZ01000003">
    <property type="protein sequence ID" value="KXK26620.1"/>
    <property type="molecule type" value="Genomic_DNA"/>
</dbReference>
<gene>
    <name evidence="2" type="ORF">TR69_WS6001000627</name>
</gene>
<dbReference type="AlphaFoldDB" id="A0A136LY77"/>
<evidence type="ECO:0000313" key="3">
    <source>
        <dbReference type="Proteomes" id="UP000070457"/>
    </source>
</evidence>
<organism evidence="2 3">
    <name type="scientific">candidate division WS6 bacterium OLB20</name>
    <dbReference type="NCBI Taxonomy" id="1617426"/>
    <lineage>
        <taxon>Bacteria</taxon>
        <taxon>Candidatus Dojkabacteria</taxon>
    </lineage>
</organism>
<name>A0A136LY77_9BACT</name>
<feature type="transmembrane region" description="Helical" evidence="1">
    <location>
        <begin position="12"/>
        <end position="36"/>
    </location>
</feature>
<keyword evidence="1" id="KW-0812">Transmembrane</keyword>
<reference evidence="2 3" key="1">
    <citation type="submission" date="2015-02" db="EMBL/GenBank/DDBJ databases">
        <title>Improved understanding of the partial-nitritation anammox process through 23 genomes representing the majority of the microbial community.</title>
        <authorList>
            <person name="Speth D.R."/>
            <person name="In T Zandt M."/>
            <person name="Guerrero Cruz S."/>
            <person name="Jetten M.S."/>
            <person name="Dutilh B.E."/>
        </authorList>
    </citation>
    <scope>NUCLEOTIDE SEQUENCE [LARGE SCALE GENOMIC DNA]</scope>
    <source>
        <strain evidence="2">OLB20</strain>
    </source>
</reference>
<dbReference type="Proteomes" id="UP000070457">
    <property type="component" value="Unassembled WGS sequence"/>
</dbReference>
<protein>
    <submittedName>
        <fullName evidence="2">Uncharacterized protein</fullName>
    </submittedName>
</protein>
<evidence type="ECO:0000313" key="2">
    <source>
        <dbReference type="EMBL" id="KXK26620.1"/>
    </source>
</evidence>
<evidence type="ECO:0000256" key="1">
    <source>
        <dbReference type="SAM" id="Phobius"/>
    </source>
</evidence>